<sequence length="114" mass="13160">MLYLRKMCPSYVQLALEKKKYLLQSKGTLFLEKKKLSKGTLFLDIYIYVFSLLTLEEINLISVFNHAGSLQSIGGRTSSYFKGRRTARMMIKLYSVSNKYYIGCRGPKCPHQVC</sequence>
<evidence type="ECO:0000313" key="1">
    <source>
        <dbReference type="EMBL" id="KAK9276475.1"/>
    </source>
</evidence>
<organism evidence="1 2">
    <name type="scientific">Liquidambar formosana</name>
    <name type="common">Formosan gum</name>
    <dbReference type="NCBI Taxonomy" id="63359"/>
    <lineage>
        <taxon>Eukaryota</taxon>
        <taxon>Viridiplantae</taxon>
        <taxon>Streptophyta</taxon>
        <taxon>Embryophyta</taxon>
        <taxon>Tracheophyta</taxon>
        <taxon>Spermatophyta</taxon>
        <taxon>Magnoliopsida</taxon>
        <taxon>eudicotyledons</taxon>
        <taxon>Gunneridae</taxon>
        <taxon>Pentapetalae</taxon>
        <taxon>Saxifragales</taxon>
        <taxon>Altingiaceae</taxon>
        <taxon>Liquidambar</taxon>
    </lineage>
</organism>
<dbReference type="EMBL" id="JBBPBK010000010">
    <property type="protein sequence ID" value="KAK9276475.1"/>
    <property type="molecule type" value="Genomic_DNA"/>
</dbReference>
<dbReference type="Proteomes" id="UP001415857">
    <property type="component" value="Unassembled WGS sequence"/>
</dbReference>
<gene>
    <name evidence="1" type="ORF">L1049_006008</name>
</gene>
<comment type="caution">
    <text evidence="1">The sequence shown here is derived from an EMBL/GenBank/DDBJ whole genome shotgun (WGS) entry which is preliminary data.</text>
</comment>
<proteinExistence type="predicted"/>
<reference evidence="1 2" key="1">
    <citation type="journal article" date="2024" name="Plant J.">
        <title>Genome sequences and population genomics reveal climatic adaptation and genomic divergence between two closely related sweetgum species.</title>
        <authorList>
            <person name="Xu W.Q."/>
            <person name="Ren C.Q."/>
            <person name="Zhang X.Y."/>
            <person name="Comes H.P."/>
            <person name="Liu X.H."/>
            <person name="Li Y.G."/>
            <person name="Kettle C.J."/>
            <person name="Jalonen R."/>
            <person name="Gaisberger H."/>
            <person name="Ma Y.Z."/>
            <person name="Qiu Y.X."/>
        </authorList>
    </citation>
    <scope>NUCLEOTIDE SEQUENCE [LARGE SCALE GENOMIC DNA]</scope>
    <source>
        <strain evidence="1">Hangzhou</strain>
    </source>
</reference>
<name>A0AAP0WTK7_LIQFO</name>
<evidence type="ECO:0000313" key="2">
    <source>
        <dbReference type="Proteomes" id="UP001415857"/>
    </source>
</evidence>
<accession>A0AAP0WTK7</accession>
<protein>
    <submittedName>
        <fullName evidence="1">Uncharacterized protein</fullName>
    </submittedName>
</protein>
<dbReference type="AlphaFoldDB" id="A0AAP0WTK7"/>
<keyword evidence="2" id="KW-1185">Reference proteome</keyword>